<sequence length="280" mass="31595">MPTGNYLSLIPSDRHRSQHFTDSAAHTRKQSSTTRSSTKLVLPRALPNYNQELTSIWSLQLRRRRGCGTEWACACCGGIIQPVVLYSTNILTDTKIWHSFYSDLIVVDPDLTTRSWYLDEAEIISDRINTAALKMADATHTLCVNCIEKLKPGFDSPVYRFNFTSVDSFMQISDICLDDLSALEMLTHIINSGFHLAEYGIVIETVTNSERFITLAILLIELEVVKEAAVAFSEQMKSGSNVSIFVTIMCGVLLSIYTLFPTTFVLCFHVRENLKYRRTA</sequence>
<dbReference type="EMBL" id="JARBJD010000079">
    <property type="protein sequence ID" value="KAK2954316.1"/>
    <property type="molecule type" value="Genomic_DNA"/>
</dbReference>
<dbReference type="Proteomes" id="UP001281761">
    <property type="component" value="Unassembled WGS sequence"/>
</dbReference>
<organism evidence="3 4">
    <name type="scientific">Blattamonas nauphoetae</name>
    <dbReference type="NCBI Taxonomy" id="2049346"/>
    <lineage>
        <taxon>Eukaryota</taxon>
        <taxon>Metamonada</taxon>
        <taxon>Preaxostyla</taxon>
        <taxon>Oxymonadida</taxon>
        <taxon>Blattamonas</taxon>
    </lineage>
</organism>
<evidence type="ECO:0000256" key="2">
    <source>
        <dbReference type="SAM" id="Phobius"/>
    </source>
</evidence>
<protein>
    <submittedName>
        <fullName evidence="3">Uncharacterized protein</fullName>
    </submittedName>
</protein>
<evidence type="ECO:0000313" key="4">
    <source>
        <dbReference type="Proteomes" id="UP001281761"/>
    </source>
</evidence>
<keyword evidence="2" id="KW-0472">Membrane</keyword>
<comment type="caution">
    <text evidence="3">The sequence shown here is derived from an EMBL/GenBank/DDBJ whole genome shotgun (WGS) entry which is preliminary data.</text>
</comment>
<reference evidence="3 4" key="1">
    <citation type="journal article" date="2022" name="bioRxiv">
        <title>Genomics of Preaxostyla Flagellates Illuminates Evolutionary Transitions and the Path Towards Mitochondrial Loss.</title>
        <authorList>
            <person name="Novak L.V.F."/>
            <person name="Treitli S.C."/>
            <person name="Pyrih J."/>
            <person name="Halakuc P."/>
            <person name="Pipaliya S.V."/>
            <person name="Vacek V."/>
            <person name="Brzon O."/>
            <person name="Soukal P."/>
            <person name="Eme L."/>
            <person name="Dacks J.B."/>
            <person name="Karnkowska A."/>
            <person name="Elias M."/>
            <person name="Hampl V."/>
        </authorList>
    </citation>
    <scope>NUCLEOTIDE SEQUENCE [LARGE SCALE GENOMIC DNA]</scope>
    <source>
        <strain evidence="3">NAU3</strain>
        <tissue evidence="3">Gut</tissue>
    </source>
</reference>
<feature type="region of interest" description="Disordered" evidence="1">
    <location>
        <begin position="16"/>
        <end position="36"/>
    </location>
</feature>
<feature type="transmembrane region" description="Helical" evidence="2">
    <location>
        <begin position="242"/>
        <end position="268"/>
    </location>
</feature>
<keyword evidence="4" id="KW-1185">Reference proteome</keyword>
<accession>A0ABQ9XQG7</accession>
<keyword evidence="2" id="KW-0812">Transmembrane</keyword>
<keyword evidence="2" id="KW-1133">Transmembrane helix</keyword>
<proteinExistence type="predicted"/>
<evidence type="ECO:0000313" key="3">
    <source>
        <dbReference type="EMBL" id="KAK2954316.1"/>
    </source>
</evidence>
<gene>
    <name evidence="3" type="ORF">BLNAU_10648</name>
</gene>
<name>A0ABQ9XQG7_9EUKA</name>
<evidence type="ECO:0000256" key="1">
    <source>
        <dbReference type="SAM" id="MobiDB-lite"/>
    </source>
</evidence>